<dbReference type="EMBL" id="JBHTBS010000001">
    <property type="protein sequence ID" value="MFC7336025.1"/>
    <property type="molecule type" value="Genomic_DNA"/>
</dbReference>
<protein>
    <submittedName>
        <fullName evidence="6">Glycoside hydrolase family 28 protein</fullName>
        <ecNumber evidence="6">3.2.1.-</ecNumber>
    </submittedName>
</protein>
<gene>
    <name evidence="6" type="ORF">ACFQY0_02455</name>
</gene>
<evidence type="ECO:0000259" key="5">
    <source>
        <dbReference type="Pfam" id="PF12708"/>
    </source>
</evidence>
<dbReference type="InterPro" id="IPR051801">
    <property type="entry name" value="GH28_Enzymes"/>
</dbReference>
<feature type="domain" description="Rhamnogalacturonase A/B/Epimerase-like pectate lyase" evidence="5">
    <location>
        <begin position="65"/>
        <end position="117"/>
    </location>
</feature>
<dbReference type="GO" id="GO:0016798">
    <property type="term" value="F:hydrolase activity, acting on glycosyl bonds"/>
    <property type="evidence" value="ECO:0007669"/>
    <property type="project" value="UniProtKB-KW"/>
</dbReference>
<dbReference type="InterPro" id="IPR012334">
    <property type="entry name" value="Pectin_lyas_fold"/>
</dbReference>
<accession>A0ABW2L374</accession>
<dbReference type="Pfam" id="PF12708">
    <property type="entry name" value="Pect-lyase_RHGA_epim"/>
    <property type="match status" value="1"/>
</dbReference>
<dbReference type="InterPro" id="IPR024535">
    <property type="entry name" value="RHGA/B-epi-like_pectate_lyase"/>
</dbReference>
<dbReference type="Pfam" id="PF00295">
    <property type="entry name" value="Glyco_hydro_28"/>
    <property type="match status" value="1"/>
</dbReference>
<sequence>MISKIQITPAEFRVAAVIVAMAMSSQAAEFSLESARDAEEAGWAQMDKILDRIQPPVFPDHSVGIADFGGVGDGETDNRKAIAKAIDSVSQKGGKIVFPEGDYFVDGPIHLKSNIHLHLEKGSRIFFSSKAESYLPAVKVRWEGTMCYNYSPLIYGNGLKNIAITGEGVIDGNAVKWSKTWRNKQKPDKAVLRQMGNDTIPDEQRVFGNGFLDLDGDGKDDGYGDGNPHYLRPCLFEVHECENVLLEGLTLKDSPFWTIHPVFSKNIIIRNLNVRGGTLNDDGIDPDSCEDVLIEGCTVKTRDDAISIKAGRDQDAWKRPPIRNIIVRNNRLQANTNAFCIGSEMSGGVENVFVEKNVIINARFAVNFKCNLDRGGQVQRVYIRELDIESCRDNMILFTMDYHSHRGNDFPTKFNDFYISDIRCRTVEKKPFEIVGVEEAPIRRMFLSDIQIDSAGAASTLKHAKDIVADRVTIAGRVFEPEHRDPG</sequence>
<evidence type="ECO:0000256" key="2">
    <source>
        <dbReference type="ARBA" id="ARBA00022801"/>
    </source>
</evidence>
<comment type="caution">
    <text evidence="6">The sequence shown here is derived from an EMBL/GenBank/DDBJ whole genome shotgun (WGS) entry which is preliminary data.</text>
</comment>
<dbReference type="RefSeq" id="WP_379708728.1">
    <property type="nucleotide sequence ID" value="NZ_JBHTBS010000001.1"/>
</dbReference>
<dbReference type="PANTHER" id="PTHR31339">
    <property type="entry name" value="PECTIN LYASE-RELATED"/>
    <property type="match status" value="1"/>
</dbReference>
<dbReference type="InterPro" id="IPR000743">
    <property type="entry name" value="Glyco_hydro_28"/>
</dbReference>
<keyword evidence="2 4" id="KW-0378">Hydrolase</keyword>
<dbReference type="InterPro" id="IPR006626">
    <property type="entry name" value="PbH1"/>
</dbReference>
<dbReference type="PANTHER" id="PTHR31339:SF9">
    <property type="entry name" value="PLASMIN AND FIBRONECTIN-BINDING PROTEIN A"/>
    <property type="match status" value="1"/>
</dbReference>
<dbReference type="InterPro" id="IPR011050">
    <property type="entry name" value="Pectin_lyase_fold/virulence"/>
</dbReference>
<dbReference type="Gene3D" id="2.160.20.10">
    <property type="entry name" value="Single-stranded right-handed beta-helix, Pectin lyase-like"/>
    <property type="match status" value="1"/>
</dbReference>
<name>A0ABW2L374_9BACT</name>
<reference evidence="7" key="1">
    <citation type="journal article" date="2019" name="Int. J. Syst. Evol. Microbiol.">
        <title>The Global Catalogue of Microorganisms (GCM) 10K type strain sequencing project: providing services to taxonomists for standard genome sequencing and annotation.</title>
        <authorList>
            <consortium name="The Broad Institute Genomics Platform"/>
            <consortium name="The Broad Institute Genome Sequencing Center for Infectious Disease"/>
            <person name="Wu L."/>
            <person name="Ma J."/>
        </authorList>
    </citation>
    <scope>NUCLEOTIDE SEQUENCE [LARGE SCALE GENOMIC DNA]</scope>
    <source>
        <strain evidence="7">CGMCC 4.1467</strain>
    </source>
</reference>
<keyword evidence="7" id="KW-1185">Reference proteome</keyword>
<evidence type="ECO:0000313" key="7">
    <source>
        <dbReference type="Proteomes" id="UP001596472"/>
    </source>
</evidence>
<evidence type="ECO:0000256" key="1">
    <source>
        <dbReference type="ARBA" id="ARBA00008834"/>
    </source>
</evidence>
<dbReference type="EC" id="3.2.1.-" evidence="6"/>
<evidence type="ECO:0000256" key="4">
    <source>
        <dbReference type="RuleBase" id="RU361169"/>
    </source>
</evidence>
<dbReference type="SUPFAM" id="SSF51126">
    <property type="entry name" value="Pectin lyase-like"/>
    <property type="match status" value="1"/>
</dbReference>
<evidence type="ECO:0000313" key="6">
    <source>
        <dbReference type="EMBL" id="MFC7336025.1"/>
    </source>
</evidence>
<comment type="similarity">
    <text evidence="1 4">Belongs to the glycosyl hydrolase 28 family.</text>
</comment>
<organism evidence="6 7">
    <name type="scientific">Haloferula chungangensis</name>
    <dbReference type="NCBI Taxonomy" id="1048331"/>
    <lineage>
        <taxon>Bacteria</taxon>
        <taxon>Pseudomonadati</taxon>
        <taxon>Verrucomicrobiota</taxon>
        <taxon>Verrucomicrobiia</taxon>
        <taxon>Verrucomicrobiales</taxon>
        <taxon>Verrucomicrobiaceae</taxon>
        <taxon>Haloferula</taxon>
    </lineage>
</organism>
<keyword evidence="3 4" id="KW-0326">Glycosidase</keyword>
<dbReference type="Proteomes" id="UP001596472">
    <property type="component" value="Unassembled WGS sequence"/>
</dbReference>
<proteinExistence type="inferred from homology"/>
<dbReference type="SMART" id="SM00710">
    <property type="entry name" value="PbH1"/>
    <property type="match status" value="4"/>
</dbReference>
<evidence type="ECO:0000256" key="3">
    <source>
        <dbReference type="ARBA" id="ARBA00023295"/>
    </source>
</evidence>